<evidence type="ECO:0000256" key="2">
    <source>
        <dbReference type="ARBA" id="ARBA00001946"/>
    </source>
</evidence>
<keyword evidence="5" id="KW-0479">Metal-binding</keyword>
<keyword evidence="6" id="KW-0227">DNA damage</keyword>
<evidence type="ECO:0000256" key="1">
    <source>
        <dbReference type="ARBA" id="ARBA00001936"/>
    </source>
</evidence>
<evidence type="ECO:0000256" key="9">
    <source>
        <dbReference type="ARBA" id="ARBA00023204"/>
    </source>
</evidence>
<dbReference type="Pfam" id="PF03372">
    <property type="entry name" value="Exo_endo_phos"/>
    <property type="match status" value="1"/>
</dbReference>
<sequence length="376" mass="42261">MSFRVGLGYVGRKKCSMILDRGTLGGRLGQEKKKWKKSKMEMESLNVLSFNIRYVLDRWGERKELVSDVIRGHEDRKHDVFGLQEVCVGGSLVGQDASIRREFTDMDVSAQPCFPSYFGEIPYVGFILAFIFNSPLGWVFRDLYALFNTMCLERILSVINGPMLFHTPILGDLFYLLLGSGWSFGNLLGCNSSLNPESFPPLLLGGKYRTAQKTKLMVPKVNGDTQRVWVVNTHLSDTPGFPSEELLKKACDARVSEFLRIVAWLESEDDIESTDAIIIMGDMNSTPDEPLHNIAAEHGFKSAHKYVHGFEPSVTFHQNHQCATKDLGHEECLDYVFFRGPLEATSCQVVGNKSHVADSTLYPSDHYGLSVNFKLV</sequence>
<evidence type="ECO:0000259" key="11">
    <source>
        <dbReference type="Pfam" id="PF03372"/>
    </source>
</evidence>
<comment type="subcellular location">
    <subcellularLocation>
        <location evidence="3">Nucleus</location>
        <location evidence="3">PML body</location>
    </subcellularLocation>
</comment>
<feature type="domain" description="Endonuclease/exonuclease/phosphatase" evidence="11">
    <location>
        <begin position="48"/>
        <end position="366"/>
    </location>
</feature>
<comment type="cofactor">
    <cofactor evidence="1">
        <name>Mn(2+)</name>
        <dbReference type="ChEBI" id="CHEBI:29035"/>
    </cofactor>
</comment>
<gene>
    <name evidence="12" type="ORF">QSP1433_LOCUS7263</name>
</gene>
<dbReference type="GO" id="GO:0070260">
    <property type="term" value="F:5'-tyrosyl-DNA phosphodiesterase activity"/>
    <property type="evidence" value="ECO:0007669"/>
    <property type="project" value="TreeGrafter"/>
</dbReference>
<dbReference type="GO" id="GO:0006302">
    <property type="term" value="P:double-strand break repair"/>
    <property type="evidence" value="ECO:0007669"/>
    <property type="project" value="TreeGrafter"/>
</dbReference>
<dbReference type="InterPro" id="IPR051547">
    <property type="entry name" value="TDP2-like"/>
</dbReference>
<dbReference type="InterPro" id="IPR005135">
    <property type="entry name" value="Endo/exonuclease/phosphatase"/>
</dbReference>
<evidence type="ECO:0000256" key="8">
    <source>
        <dbReference type="ARBA" id="ARBA00022842"/>
    </source>
</evidence>
<dbReference type="InterPro" id="IPR036691">
    <property type="entry name" value="Endo/exonu/phosph_ase_sf"/>
</dbReference>
<dbReference type="SUPFAM" id="SSF56219">
    <property type="entry name" value="DNase I-like"/>
    <property type="match status" value="1"/>
</dbReference>
<evidence type="ECO:0000313" key="12">
    <source>
        <dbReference type="EMBL" id="CAD9681374.1"/>
    </source>
</evidence>
<proteinExistence type="predicted"/>
<protein>
    <recommendedName>
        <fullName evidence="11">Endonuclease/exonuclease/phosphatase domain-containing protein</fullName>
    </recommendedName>
</protein>
<organism evidence="12">
    <name type="scientific">Mucochytrium quahogii</name>
    <dbReference type="NCBI Taxonomy" id="96639"/>
    <lineage>
        <taxon>Eukaryota</taxon>
        <taxon>Sar</taxon>
        <taxon>Stramenopiles</taxon>
        <taxon>Bigyra</taxon>
        <taxon>Labyrinthulomycetes</taxon>
        <taxon>Thraustochytrida</taxon>
        <taxon>Thraustochytriidae</taxon>
        <taxon>Mucochytrium</taxon>
    </lineage>
</organism>
<dbReference type="PANTHER" id="PTHR15822">
    <property type="entry name" value="TRAF AND TNF RECEPTOR-ASSOCIATED PROTEIN"/>
    <property type="match status" value="1"/>
</dbReference>
<dbReference type="Gene3D" id="3.60.10.10">
    <property type="entry name" value="Endonuclease/exonuclease/phosphatase"/>
    <property type="match status" value="2"/>
</dbReference>
<keyword evidence="9" id="KW-0234">DNA repair</keyword>
<comment type="cofactor">
    <cofactor evidence="2">
        <name>Mg(2+)</name>
        <dbReference type="ChEBI" id="CHEBI:18420"/>
    </cofactor>
</comment>
<keyword evidence="4" id="KW-0540">Nuclease</keyword>
<dbReference type="AlphaFoldDB" id="A0A7S2RUX0"/>
<evidence type="ECO:0000256" key="7">
    <source>
        <dbReference type="ARBA" id="ARBA00022801"/>
    </source>
</evidence>
<dbReference type="GO" id="GO:0004518">
    <property type="term" value="F:nuclease activity"/>
    <property type="evidence" value="ECO:0007669"/>
    <property type="project" value="UniProtKB-KW"/>
</dbReference>
<keyword evidence="8" id="KW-0460">Magnesium</keyword>
<keyword evidence="10" id="KW-0539">Nucleus</keyword>
<name>A0A7S2RUX0_9STRA</name>
<dbReference type="GO" id="GO:0005737">
    <property type="term" value="C:cytoplasm"/>
    <property type="evidence" value="ECO:0007669"/>
    <property type="project" value="TreeGrafter"/>
</dbReference>
<evidence type="ECO:0000256" key="5">
    <source>
        <dbReference type="ARBA" id="ARBA00022723"/>
    </source>
</evidence>
<evidence type="ECO:0000256" key="10">
    <source>
        <dbReference type="ARBA" id="ARBA00023242"/>
    </source>
</evidence>
<accession>A0A7S2RUX0</accession>
<dbReference type="PANTHER" id="PTHR15822:SF4">
    <property type="entry name" value="TYROSYL-DNA PHOSPHODIESTERASE 2"/>
    <property type="match status" value="1"/>
</dbReference>
<keyword evidence="7" id="KW-0378">Hydrolase</keyword>
<dbReference type="EMBL" id="HBHK01011580">
    <property type="protein sequence ID" value="CAD9681374.1"/>
    <property type="molecule type" value="Transcribed_RNA"/>
</dbReference>
<evidence type="ECO:0000256" key="3">
    <source>
        <dbReference type="ARBA" id="ARBA00004322"/>
    </source>
</evidence>
<dbReference type="GO" id="GO:0046872">
    <property type="term" value="F:metal ion binding"/>
    <property type="evidence" value="ECO:0007669"/>
    <property type="project" value="UniProtKB-KW"/>
</dbReference>
<dbReference type="GO" id="GO:0003697">
    <property type="term" value="F:single-stranded DNA binding"/>
    <property type="evidence" value="ECO:0007669"/>
    <property type="project" value="TreeGrafter"/>
</dbReference>
<evidence type="ECO:0000256" key="4">
    <source>
        <dbReference type="ARBA" id="ARBA00022722"/>
    </source>
</evidence>
<reference evidence="12" key="1">
    <citation type="submission" date="2021-01" db="EMBL/GenBank/DDBJ databases">
        <authorList>
            <person name="Corre E."/>
            <person name="Pelletier E."/>
            <person name="Niang G."/>
            <person name="Scheremetjew M."/>
            <person name="Finn R."/>
            <person name="Kale V."/>
            <person name="Holt S."/>
            <person name="Cochrane G."/>
            <person name="Meng A."/>
            <person name="Brown T."/>
            <person name="Cohen L."/>
        </authorList>
    </citation>
    <scope>NUCLEOTIDE SEQUENCE</scope>
    <source>
        <strain evidence="12">NY070348D</strain>
    </source>
</reference>
<evidence type="ECO:0000256" key="6">
    <source>
        <dbReference type="ARBA" id="ARBA00022763"/>
    </source>
</evidence>